<feature type="compositionally biased region" description="Low complexity" evidence="1">
    <location>
        <begin position="71"/>
        <end position="87"/>
    </location>
</feature>
<feature type="compositionally biased region" description="Basic and acidic residues" evidence="1">
    <location>
        <begin position="119"/>
        <end position="161"/>
    </location>
</feature>
<comment type="caution">
    <text evidence="2">The sequence shown here is derived from an EMBL/GenBank/DDBJ whole genome shotgun (WGS) entry which is preliminary data.</text>
</comment>
<proteinExistence type="predicted"/>
<feature type="compositionally biased region" description="Polar residues" evidence="1">
    <location>
        <begin position="289"/>
        <end position="298"/>
    </location>
</feature>
<dbReference type="EMBL" id="CM029045">
    <property type="protein sequence ID" value="KAG2599062.1"/>
    <property type="molecule type" value="Genomic_DNA"/>
</dbReference>
<evidence type="ECO:0000313" key="2">
    <source>
        <dbReference type="EMBL" id="KAG2599062.1"/>
    </source>
</evidence>
<feature type="region of interest" description="Disordered" evidence="1">
    <location>
        <begin position="276"/>
        <end position="343"/>
    </location>
</feature>
<feature type="compositionally biased region" description="Low complexity" evidence="1">
    <location>
        <begin position="309"/>
        <end position="336"/>
    </location>
</feature>
<dbReference type="AlphaFoldDB" id="A0A8T0SI10"/>
<reference evidence="2" key="1">
    <citation type="submission" date="2020-05" db="EMBL/GenBank/DDBJ databases">
        <title>WGS assembly of Panicum virgatum.</title>
        <authorList>
            <person name="Lovell J.T."/>
            <person name="Jenkins J."/>
            <person name="Shu S."/>
            <person name="Juenger T.E."/>
            <person name="Schmutz J."/>
        </authorList>
    </citation>
    <scope>NUCLEOTIDE SEQUENCE</scope>
    <source>
        <strain evidence="2">AP13</strain>
    </source>
</reference>
<protein>
    <submittedName>
        <fullName evidence="2">Uncharacterized protein</fullName>
    </submittedName>
</protein>
<name>A0A8T0SI10_PANVG</name>
<organism evidence="2 3">
    <name type="scientific">Panicum virgatum</name>
    <name type="common">Blackwell switchgrass</name>
    <dbReference type="NCBI Taxonomy" id="38727"/>
    <lineage>
        <taxon>Eukaryota</taxon>
        <taxon>Viridiplantae</taxon>
        <taxon>Streptophyta</taxon>
        <taxon>Embryophyta</taxon>
        <taxon>Tracheophyta</taxon>
        <taxon>Spermatophyta</taxon>
        <taxon>Magnoliopsida</taxon>
        <taxon>Liliopsida</taxon>
        <taxon>Poales</taxon>
        <taxon>Poaceae</taxon>
        <taxon>PACMAD clade</taxon>
        <taxon>Panicoideae</taxon>
        <taxon>Panicodae</taxon>
        <taxon>Paniceae</taxon>
        <taxon>Panicinae</taxon>
        <taxon>Panicum</taxon>
        <taxon>Panicum sect. Hiantes</taxon>
    </lineage>
</organism>
<evidence type="ECO:0000313" key="3">
    <source>
        <dbReference type="Proteomes" id="UP000823388"/>
    </source>
</evidence>
<accession>A0A8T0SI10</accession>
<evidence type="ECO:0000256" key="1">
    <source>
        <dbReference type="SAM" id="MobiDB-lite"/>
    </source>
</evidence>
<dbReference type="Proteomes" id="UP000823388">
    <property type="component" value="Chromosome 5K"/>
</dbReference>
<keyword evidence="3" id="KW-1185">Reference proteome</keyword>
<feature type="region of interest" description="Disordered" evidence="1">
    <location>
        <begin position="55"/>
        <end position="161"/>
    </location>
</feature>
<gene>
    <name evidence="2" type="ORF">PVAP13_5KG412107</name>
</gene>
<sequence length="378" mass="40494">MASPSAHPSNRKGGRSRALGPPLPAPKVCVSRPERRSFALPLVQYPKCVTCLAEANRILPPPTTEGRRRSSSSALRPRRLPPLQLPTSREEGAPWTPRLAVLHRRGLQRDDGGQAPSQEEGREARRAHPQHLERGATVRARDGGDEGPRDEVEHAAHGVDRRSEARLVCARGAARPAPTACSCRAADQVRDTLHKRERKWEEEAEAVAVALATAERDGEACRARGAEGAVAVGGPEGRDAAAAGRCGVVEEEPGEVGERLARAAELTLVDLRGPRSTEAAMSARRSQRRTALQTSSALTARGCPDRRAAAAASSAPPAPAARWRPGTPRRSGRSPPGVRPPAASYALEERGDAILRRLSPLTQTASCDASRCWMRSLM</sequence>
<feature type="region of interest" description="Disordered" evidence="1">
    <location>
        <begin position="1"/>
        <end position="32"/>
    </location>
</feature>